<dbReference type="Gene3D" id="3.10.450.160">
    <property type="entry name" value="inner membrane protein cigr"/>
    <property type="match status" value="1"/>
</dbReference>
<gene>
    <name evidence="3" type="ORF">C7389_13618</name>
</gene>
<feature type="region of interest" description="Disordered" evidence="1">
    <location>
        <begin position="26"/>
        <end position="76"/>
    </location>
</feature>
<sequence>MKSSKLIAALLAVSMIAAAPLASADYDRGPGPRYDRHDDRWDHGRRGDYHRDDYRGGPPGPRYDGPGRGPDFRGPPHWARGHYLPRDYRQPRYVVVDWHDHHLRPPPRGYHWMRVDGGDFLLVAIATGIITQVILSR</sequence>
<dbReference type="EMBL" id="SNVV01000036">
    <property type="protein sequence ID" value="TDN44101.1"/>
    <property type="molecule type" value="Genomic_DNA"/>
</dbReference>
<name>A0A4R6DHE3_9RHOO</name>
<organism evidence="3 4">
    <name type="scientific">Azoarcus indigens</name>
    <dbReference type="NCBI Taxonomy" id="29545"/>
    <lineage>
        <taxon>Bacteria</taxon>
        <taxon>Pseudomonadati</taxon>
        <taxon>Pseudomonadota</taxon>
        <taxon>Betaproteobacteria</taxon>
        <taxon>Rhodocyclales</taxon>
        <taxon>Zoogloeaceae</taxon>
        <taxon>Azoarcus</taxon>
    </lineage>
</organism>
<dbReference type="Pfam" id="PF11776">
    <property type="entry name" value="RcnB"/>
    <property type="match status" value="1"/>
</dbReference>
<feature type="signal peptide" evidence="2">
    <location>
        <begin position="1"/>
        <end position="24"/>
    </location>
</feature>
<evidence type="ECO:0000313" key="3">
    <source>
        <dbReference type="EMBL" id="TDN44101.1"/>
    </source>
</evidence>
<accession>A0A4R6DHE3</accession>
<proteinExistence type="predicted"/>
<dbReference type="AlphaFoldDB" id="A0A4R6DHE3"/>
<keyword evidence="2" id="KW-0732">Signal</keyword>
<feature type="chain" id="PRO_5020542872" evidence="2">
    <location>
        <begin position="25"/>
        <end position="137"/>
    </location>
</feature>
<evidence type="ECO:0000313" key="4">
    <source>
        <dbReference type="Proteomes" id="UP000295129"/>
    </source>
</evidence>
<dbReference type="Proteomes" id="UP000295129">
    <property type="component" value="Unassembled WGS sequence"/>
</dbReference>
<keyword evidence="4" id="KW-1185">Reference proteome</keyword>
<feature type="compositionally biased region" description="Basic and acidic residues" evidence="1">
    <location>
        <begin position="26"/>
        <end position="55"/>
    </location>
</feature>
<dbReference type="InterPro" id="IPR024572">
    <property type="entry name" value="RcnB"/>
</dbReference>
<protein>
    <submittedName>
        <fullName evidence="3">Ni/Co efflux regulator RcnB</fullName>
    </submittedName>
</protein>
<evidence type="ECO:0000256" key="1">
    <source>
        <dbReference type="SAM" id="MobiDB-lite"/>
    </source>
</evidence>
<reference evidence="3 4" key="1">
    <citation type="submission" date="2019-03" db="EMBL/GenBank/DDBJ databases">
        <title>Genomic Encyclopedia of Type Strains, Phase IV (KMG-IV): sequencing the most valuable type-strain genomes for metagenomic binning, comparative biology and taxonomic classification.</title>
        <authorList>
            <person name="Goeker M."/>
        </authorList>
    </citation>
    <scope>NUCLEOTIDE SEQUENCE [LARGE SCALE GENOMIC DNA]</scope>
    <source>
        <strain evidence="3 4">DSM 12121</strain>
    </source>
</reference>
<comment type="caution">
    <text evidence="3">The sequence shown here is derived from an EMBL/GenBank/DDBJ whole genome shotgun (WGS) entry which is preliminary data.</text>
</comment>
<evidence type="ECO:0000256" key="2">
    <source>
        <dbReference type="SAM" id="SignalP"/>
    </source>
</evidence>
<dbReference type="RefSeq" id="WP_211168543.1">
    <property type="nucleotide sequence ID" value="NZ_SNVV01000036.1"/>
</dbReference>